<dbReference type="InterPro" id="IPR019775">
    <property type="entry name" value="WD40_repeat_CS"/>
</dbReference>
<dbReference type="PROSITE" id="PS00678">
    <property type="entry name" value="WD_REPEATS_1"/>
    <property type="match status" value="1"/>
</dbReference>
<dbReference type="OrthoDB" id="5240432at2759"/>
<dbReference type="SUPFAM" id="SSF50978">
    <property type="entry name" value="WD40 repeat-like"/>
    <property type="match status" value="1"/>
</dbReference>
<dbReference type="PROSITE" id="PS50082">
    <property type="entry name" value="WD_REPEATS_2"/>
    <property type="match status" value="1"/>
</dbReference>
<keyword evidence="1 3" id="KW-0853">WD repeat</keyword>
<reference evidence="4" key="1">
    <citation type="journal article" date="2020" name="Stud. Mycol.">
        <title>101 Dothideomycetes genomes: a test case for predicting lifestyles and emergence of pathogens.</title>
        <authorList>
            <person name="Haridas S."/>
            <person name="Albert R."/>
            <person name="Binder M."/>
            <person name="Bloem J."/>
            <person name="Labutti K."/>
            <person name="Salamov A."/>
            <person name="Andreopoulos B."/>
            <person name="Baker S."/>
            <person name="Barry K."/>
            <person name="Bills G."/>
            <person name="Bluhm B."/>
            <person name="Cannon C."/>
            <person name="Castanera R."/>
            <person name="Culley D."/>
            <person name="Daum C."/>
            <person name="Ezra D."/>
            <person name="Gonzalez J."/>
            <person name="Henrissat B."/>
            <person name="Kuo A."/>
            <person name="Liang C."/>
            <person name="Lipzen A."/>
            <person name="Lutzoni F."/>
            <person name="Magnuson J."/>
            <person name="Mondo S."/>
            <person name="Nolan M."/>
            <person name="Ohm R."/>
            <person name="Pangilinan J."/>
            <person name="Park H.-J."/>
            <person name="Ramirez L."/>
            <person name="Alfaro M."/>
            <person name="Sun H."/>
            <person name="Tritt A."/>
            <person name="Yoshinaga Y."/>
            <person name="Zwiers L.-H."/>
            <person name="Turgeon B."/>
            <person name="Goodwin S."/>
            <person name="Spatafora J."/>
            <person name="Crous P."/>
            <person name="Grigoriev I."/>
        </authorList>
    </citation>
    <scope>NUCLEOTIDE SEQUENCE</scope>
    <source>
        <strain evidence="4">CBS 675.92</strain>
    </source>
</reference>
<dbReference type="InterPro" id="IPR036322">
    <property type="entry name" value="WD40_repeat_dom_sf"/>
</dbReference>
<gene>
    <name evidence="4" type="ORF">CC80DRAFT_430993</name>
</gene>
<dbReference type="AlphaFoldDB" id="A0A6A5T9A7"/>
<evidence type="ECO:0000256" key="2">
    <source>
        <dbReference type="ARBA" id="ARBA00022737"/>
    </source>
</evidence>
<name>A0A6A5T9A7_9PLEO</name>
<dbReference type="Pfam" id="PF00400">
    <property type="entry name" value="WD40"/>
    <property type="match status" value="1"/>
</dbReference>
<keyword evidence="5" id="KW-1185">Reference proteome</keyword>
<dbReference type="PANTHER" id="PTHR19848">
    <property type="entry name" value="WD40 REPEAT PROTEIN"/>
    <property type="match status" value="1"/>
</dbReference>
<evidence type="ECO:0000256" key="3">
    <source>
        <dbReference type="PROSITE-ProRule" id="PRU00221"/>
    </source>
</evidence>
<protein>
    <submittedName>
        <fullName evidence="4">Uncharacterized protein</fullName>
    </submittedName>
</protein>
<keyword evidence="2" id="KW-0677">Repeat</keyword>
<dbReference type="SMART" id="SM00320">
    <property type="entry name" value="WD40"/>
    <property type="match status" value="1"/>
</dbReference>
<proteinExistence type="predicted"/>
<dbReference type="InterPro" id="IPR015943">
    <property type="entry name" value="WD40/YVTN_repeat-like_dom_sf"/>
</dbReference>
<feature type="repeat" description="WD" evidence="3">
    <location>
        <begin position="11"/>
        <end position="52"/>
    </location>
</feature>
<dbReference type="PROSITE" id="PS50294">
    <property type="entry name" value="WD_REPEATS_REGION"/>
    <property type="match status" value="1"/>
</dbReference>
<sequence length="125" mass="13647">DVSSGECLHTLEGYSNSVNSVAFSYDLTRLASASYDKTVKIWDVSSGAKCLQALSIGKALFSILFNTTSSYLYTEIGTIVVQNSQVSISNVAEPKRPLYLGIGVSPDSIWIKHASKNMLWVLSEY</sequence>
<accession>A0A6A5T9A7</accession>
<evidence type="ECO:0000256" key="1">
    <source>
        <dbReference type="ARBA" id="ARBA00022574"/>
    </source>
</evidence>
<dbReference type="InterPro" id="IPR001680">
    <property type="entry name" value="WD40_rpt"/>
</dbReference>
<dbReference type="EMBL" id="ML977050">
    <property type="protein sequence ID" value="KAF1948744.1"/>
    <property type="molecule type" value="Genomic_DNA"/>
</dbReference>
<dbReference type="Gene3D" id="2.130.10.10">
    <property type="entry name" value="YVTN repeat-like/Quinoprotein amine dehydrogenase"/>
    <property type="match status" value="1"/>
</dbReference>
<evidence type="ECO:0000313" key="5">
    <source>
        <dbReference type="Proteomes" id="UP000800035"/>
    </source>
</evidence>
<evidence type="ECO:0000313" key="4">
    <source>
        <dbReference type="EMBL" id="KAF1948744.1"/>
    </source>
</evidence>
<dbReference type="PANTHER" id="PTHR19848:SF8">
    <property type="entry name" value="F-BOX AND WD REPEAT DOMAIN CONTAINING 7"/>
    <property type="match status" value="1"/>
</dbReference>
<organism evidence="4 5">
    <name type="scientific">Byssothecium circinans</name>
    <dbReference type="NCBI Taxonomy" id="147558"/>
    <lineage>
        <taxon>Eukaryota</taxon>
        <taxon>Fungi</taxon>
        <taxon>Dikarya</taxon>
        <taxon>Ascomycota</taxon>
        <taxon>Pezizomycotina</taxon>
        <taxon>Dothideomycetes</taxon>
        <taxon>Pleosporomycetidae</taxon>
        <taxon>Pleosporales</taxon>
        <taxon>Massarineae</taxon>
        <taxon>Massarinaceae</taxon>
        <taxon>Byssothecium</taxon>
    </lineage>
</organism>
<feature type="non-terminal residue" evidence="4">
    <location>
        <position position="1"/>
    </location>
</feature>
<dbReference type="Proteomes" id="UP000800035">
    <property type="component" value="Unassembled WGS sequence"/>
</dbReference>